<name>A0A4U5NVL8_STECR</name>
<accession>A0A4U5NVL8</accession>
<feature type="region of interest" description="Disordered" evidence="1">
    <location>
        <begin position="34"/>
        <end position="57"/>
    </location>
</feature>
<evidence type="ECO:0000313" key="3">
    <source>
        <dbReference type="Proteomes" id="UP000298663"/>
    </source>
</evidence>
<evidence type="ECO:0000313" key="2">
    <source>
        <dbReference type="EMBL" id="TKR87568.1"/>
    </source>
</evidence>
<comment type="caution">
    <text evidence="2">The sequence shown here is derived from an EMBL/GenBank/DDBJ whole genome shotgun (WGS) entry which is preliminary data.</text>
</comment>
<organism evidence="2 3">
    <name type="scientific">Steinernema carpocapsae</name>
    <name type="common">Entomopathogenic nematode</name>
    <dbReference type="NCBI Taxonomy" id="34508"/>
    <lineage>
        <taxon>Eukaryota</taxon>
        <taxon>Metazoa</taxon>
        <taxon>Ecdysozoa</taxon>
        <taxon>Nematoda</taxon>
        <taxon>Chromadorea</taxon>
        <taxon>Rhabditida</taxon>
        <taxon>Tylenchina</taxon>
        <taxon>Panagrolaimomorpha</taxon>
        <taxon>Strongyloidoidea</taxon>
        <taxon>Steinernematidae</taxon>
        <taxon>Steinernema</taxon>
    </lineage>
</organism>
<proteinExistence type="predicted"/>
<sequence>MRVQWDWQSFCQTKLDVKLTSGRAAACAGCSSQVEEENKDADQNSFQPANEKKETRNSRRRLTELWHDFTLCCS</sequence>
<evidence type="ECO:0000256" key="1">
    <source>
        <dbReference type="SAM" id="MobiDB-lite"/>
    </source>
</evidence>
<dbReference type="EMBL" id="AZBU02000003">
    <property type="protein sequence ID" value="TKR87568.1"/>
    <property type="molecule type" value="Genomic_DNA"/>
</dbReference>
<dbReference type="Proteomes" id="UP000298663">
    <property type="component" value="Unassembled WGS sequence"/>
</dbReference>
<gene>
    <name evidence="2" type="ORF">L596_011944</name>
</gene>
<keyword evidence="3" id="KW-1185">Reference proteome</keyword>
<reference evidence="2 3" key="2">
    <citation type="journal article" date="2019" name="G3 (Bethesda)">
        <title>Hybrid Assembly of the Genome of the Entomopathogenic Nematode Steinernema carpocapsae Identifies the X-Chromosome.</title>
        <authorList>
            <person name="Serra L."/>
            <person name="Macchietto M."/>
            <person name="Macias-Munoz A."/>
            <person name="McGill C.J."/>
            <person name="Rodriguez I.M."/>
            <person name="Rodriguez B."/>
            <person name="Murad R."/>
            <person name="Mortazavi A."/>
        </authorList>
    </citation>
    <scope>NUCLEOTIDE SEQUENCE [LARGE SCALE GENOMIC DNA]</scope>
    <source>
        <strain evidence="2 3">ALL</strain>
    </source>
</reference>
<protein>
    <submittedName>
        <fullName evidence="2">Uncharacterized protein</fullName>
    </submittedName>
</protein>
<dbReference type="AlphaFoldDB" id="A0A4U5NVL8"/>
<reference evidence="2 3" key="1">
    <citation type="journal article" date="2015" name="Genome Biol.">
        <title>Comparative genomics of Steinernema reveals deeply conserved gene regulatory networks.</title>
        <authorList>
            <person name="Dillman A.R."/>
            <person name="Macchietto M."/>
            <person name="Porter C.F."/>
            <person name="Rogers A."/>
            <person name="Williams B."/>
            <person name="Antoshechkin I."/>
            <person name="Lee M.M."/>
            <person name="Goodwin Z."/>
            <person name="Lu X."/>
            <person name="Lewis E.E."/>
            <person name="Goodrich-Blair H."/>
            <person name="Stock S.P."/>
            <person name="Adams B.J."/>
            <person name="Sternberg P.W."/>
            <person name="Mortazavi A."/>
        </authorList>
    </citation>
    <scope>NUCLEOTIDE SEQUENCE [LARGE SCALE GENOMIC DNA]</scope>
    <source>
        <strain evidence="2 3">ALL</strain>
    </source>
</reference>